<proteinExistence type="predicted"/>
<accession>C6LZR3</accession>
<evidence type="ECO:0000313" key="1">
    <source>
        <dbReference type="EMBL" id="EES98473.1"/>
    </source>
</evidence>
<sequence>MLANSTRVKQVTPVSEHDSAISNVEWLTSLLMQVKAEALEERHESIRPRSSQFDLSDSLRMRIVESLLSSTRLQEVCTSPLSIASLLRHTSLISMLGQDIGNGLDLSVGALVDTLPALAELSLLLQACDDEVYNTFMHPVHGYVVLLRQRHAVQRKLESLSSYAQDCCFIANAIPQLLSSRLTTALNHIEQKYFQSYSL</sequence>
<dbReference type="AlphaFoldDB" id="C6LZR3"/>
<evidence type="ECO:0000313" key="2">
    <source>
        <dbReference type="Proteomes" id="UP000002488"/>
    </source>
</evidence>
<protein>
    <submittedName>
        <fullName evidence="1">Uncharacterized protein</fullName>
    </submittedName>
</protein>
<reference evidence="1 2" key="1">
    <citation type="journal article" date="2009" name="PLoS Pathog.">
        <title>Draft genome sequencing of giardia intestinalis assemblage B isolate GS: is human giardiasis caused by two different species?</title>
        <authorList>
            <person name="Franzen O."/>
            <person name="Jerlstrom-Hultqvist J."/>
            <person name="Castro E."/>
            <person name="Sherwood E."/>
            <person name="Ankarklev J."/>
            <person name="Reiner D.S."/>
            <person name="Palm D."/>
            <person name="Andersson J.O."/>
            <person name="Andersson B."/>
            <person name="Svard S.G."/>
        </authorList>
    </citation>
    <scope>NUCLEOTIDE SEQUENCE [LARGE SCALE GENOMIC DNA]</scope>
    <source>
        <strain evidence="2">ATCC 50581 / GS clone H7</strain>
    </source>
</reference>
<dbReference type="OMA" id="VSNIEWL"/>
<name>C6LZR3_GIAIB</name>
<dbReference type="EMBL" id="ACGJ01002925">
    <property type="protein sequence ID" value="EES98473.1"/>
    <property type="molecule type" value="Genomic_DNA"/>
</dbReference>
<dbReference type="VEuPathDB" id="GiardiaDB:GL50581_4296"/>
<dbReference type="Proteomes" id="UP000002488">
    <property type="component" value="Unassembled WGS sequence"/>
</dbReference>
<comment type="caution">
    <text evidence="1">The sequence shown here is derived from an EMBL/GenBank/DDBJ whole genome shotgun (WGS) entry which is preliminary data.</text>
</comment>
<organism evidence="1 2">
    <name type="scientific">Giardia intestinalis (strain ATCC 50581 / GS clone H7)</name>
    <name type="common">Giardia lamblia</name>
    <dbReference type="NCBI Taxonomy" id="598745"/>
    <lineage>
        <taxon>Eukaryota</taxon>
        <taxon>Metamonada</taxon>
        <taxon>Diplomonadida</taxon>
        <taxon>Hexamitidae</taxon>
        <taxon>Giardiinae</taxon>
        <taxon>Giardia</taxon>
    </lineage>
</organism>
<gene>
    <name evidence="1" type="ORF">GL50581_4296</name>
</gene>
<dbReference type="OrthoDB" id="10257318at2759"/>